<dbReference type="GO" id="GO:0004368">
    <property type="term" value="F:glycerol-3-phosphate dehydrogenase (quinone) activity"/>
    <property type="evidence" value="ECO:0007669"/>
    <property type="project" value="UniProtKB-EC"/>
</dbReference>
<dbReference type="PANTHER" id="PTHR11985:SF35">
    <property type="entry name" value="ANAEROBIC GLYCEROL-3-PHOSPHATE DEHYDROGENASE SUBUNIT A"/>
    <property type="match status" value="1"/>
</dbReference>
<dbReference type="GO" id="GO:0046168">
    <property type="term" value="P:glycerol-3-phosphate catabolic process"/>
    <property type="evidence" value="ECO:0007669"/>
    <property type="project" value="TreeGrafter"/>
</dbReference>
<evidence type="ECO:0000256" key="8">
    <source>
        <dbReference type="ARBA" id="ARBA00049055"/>
    </source>
</evidence>
<evidence type="ECO:0000256" key="4">
    <source>
        <dbReference type="ARBA" id="ARBA00022630"/>
    </source>
</evidence>
<dbReference type="EC" id="1.1.5.3" evidence="9"/>
<organism evidence="12 13">
    <name type="scientific">Marininema halotolerans</name>
    <dbReference type="NCBI Taxonomy" id="1155944"/>
    <lineage>
        <taxon>Bacteria</taxon>
        <taxon>Bacillati</taxon>
        <taxon>Bacillota</taxon>
        <taxon>Bacilli</taxon>
        <taxon>Bacillales</taxon>
        <taxon>Thermoactinomycetaceae</taxon>
        <taxon>Marininema</taxon>
    </lineage>
</organism>
<feature type="domain" description="FAD dependent oxidoreductase" evidence="10">
    <location>
        <begin position="22"/>
        <end position="346"/>
    </location>
</feature>
<dbReference type="InterPro" id="IPR000447">
    <property type="entry name" value="G3P_DH_FAD-dep"/>
</dbReference>
<comment type="pathway">
    <text evidence="2">Polyol metabolism; glycerol degradation via glycerol kinase pathway; glycerone phosphate from sn-glycerol 3-phosphate (aerobic route): step 1/1.</text>
</comment>
<evidence type="ECO:0000256" key="3">
    <source>
        <dbReference type="ARBA" id="ARBA00007330"/>
    </source>
</evidence>
<dbReference type="Gene3D" id="3.50.50.60">
    <property type="entry name" value="FAD/NAD(P)-binding domain"/>
    <property type="match status" value="1"/>
</dbReference>
<comment type="catalytic activity">
    <reaction evidence="8 9">
        <text>a quinone + sn-glycerol 3-phosphate = dihydroxyacetone phosphate + a quinol</text>
        <dbReference type="Rhea" id="RHEA:18977"/>
        <dbReference type="ChEBI" id="CHEBI:24646"/>
        <dbReference type="ChEBI" id="CHEBI:57597"/>
        <dbReference type="ChEBI" id="CHEBI:57642"/>
        <dbReference type="ChEBI" id="CHEBI:132124"/>
        <dbReference type="EC" id="1.1.5.3"/>
    </reaction>
</comment>
<dbReference type="Pfam" id="PF16901">
    <property type="entry name" value="DAO_C"/>
    <property type="match status" value="1"/>
</dbReference>
<dbReference type="SUPFAM" id="SSF51905">
    <property type="entry name" value="FAD/NAD(P)-binding domain"/>
    <property type="match status" value="1"/>
</dbReference>
<keyword evidence="6" id="KW-0274">FAD</keyword>
<evidence type="ECO:0000256" key="9">
    <source>
        <dbReference type="RuleBase" id="RU361217"/>
    </source>
</evidence>
<dbReference type="PANTHER" id="PTHR11985">
    <property type="entry name" value="GLYCEROL-3-PHOSPHATE DEHYDROGENASE"/>
    <property type="match status" value="1"/>
</dbReference>
<evidence type="ECO:0000313" key="12">
    <source>
        <dbReference type="EMBL" id="SFS50804.1"/>
    </source>
</evidence>
<evidence type="ECO:0000313" key="13">
    <source>
        <dbReference type="Proteomes" id="UP000198660"/>
    </source>
</evidence>
<dbReference type="InterPro" id="IPR038299">
    <property type="entry name" value="DAO_C_sf"/>
</dbReference>
<sequence>MQFSAKNRARFLKEMEEDDQLDLLVIGGGITGAGIAWDAASRGLKVGLVEKQDYAGGTSSRSTKLIHGGLRYLKQFEINLVREVGQERALLFERAPHLVIPQPMMLPIYNGGTYGKLSSSFGLAVYDRLAGVIKEERRRMLSKDETLQHEPLLKEEGLKGSGLYVEYRTDDARLTLEVMKTAVTLGAKAVNYAEAESFIYEDGRAVGAHIKDLISGEGYSVKAKEIVNAAGPWVDQLREKDASLSGKRLHLTKGVHIVVPQERLPLKQPIYFDVPDGRMIFAIPRADITYIGTTDTNYHGPIGTPTMTTEDRDYLLEGVNAVFPEAKLTAEDVESGWAGVRPLIHEEGKDPSELSRKDEIFESKSGLITIAGGKLTGFRKMAERVVDLVYKRLERAGVTSFVHCKTDRLPISGGGEMGPKGFERFKIEWIQRLMDKGMDRKKAEELIYLYGRHVDEVWQRAKEQPDNLEEAQVSYAIEEEMAVTPADYLIRRTGNLYFNRKHAEKMFPSVLAWMGQMQEWDGETIEKYRREMEEEMAHTHPQAK</sequence>
<dbReference type="RefSeq" id="WP_091834733.1">
    <property type="nucleotide sequence ID" value="NZ_FPAA01000003.1"/>
</dbReference>
<gene>
    <name evidence="12" type="ORF">SAMN05444972_10399</name>
</gene>
<dbReference type="AlphaFoldDB" id="A0A1I6QED6"/>
<comment type="similarity">
    <text evidence="3 9">Belongs to the FAD-dependent glycerol-3-phosphate dehydrogenase family.</text>
</comment>
<keyword evidence="4 9" id="KW-0285">Flavoprotein</keyword>
<evidence type="ECO:0000259" key="11">
    <source>
        <dbReference type="Pfam" id="PF16901"/>
    </source>
</evidence>
<dbReference type="PRINTS" id="PR01001">
    <property type="entry name" value="FADG3PDH"/>
</dbReference>
<evidence type="ECO:0000256" key="7">
    <source>
        <dbReference type="ARBA" id="ARBA00023002"/>
    </source>
</evidence>
<name>A0A1I6QED6_9BACL</name>
<dbReference type="InterPro" id="IPR031656">
    <property type="entry name" value="DAO_C"/>
</dbReference>
<dbReference type="PROSITE" id="PS00977">
    <property type="entry name" value="FAD_G3PDH_1"/>
    <property type="match status" value="1"/>
</dbReference>
<reference evidence="13" key="1">
    <citation type="submission" date="2016-10" db="EMBL/GenBank/DDBJ databases">
        <authorList>
            <person name="Varghese N."/>
            <person name="Submissions S."/>
        </authorList>
    </citation>
    <scope>NUCLEOTIDE SEQUENCE [LARGE SCALE GENOMIC DNA]</scope>
    <source>
        <strain evidence="13">DSM 45789</strain>
    </source>
</reference>
<evidence type="ECO:0000256" key="2">
    <source>
        <dbReference type="ARBA" id="ARBA00004977"/>
    </source>
</evidence>
<feature type="domain" description="Alpha-glycerophosphate oxidase C-terminal" evidence="11">
    <location>
        <begin position="404"/>
        <end position="524"/>
    </location>
</feature>
<evidence type="ECO:0000256" key="6">
    <source>
        <dbReference type="ARBA" id="ARBA00022827"/>
    </source>
</evidence>
<dbReference type="Proteomes" id="UP000198660">
    <property type="component" value="Unassembled WGS sequence"/>
</dbReference>
<dbReference type="Gene3D" id="1.10.8.870">
    <property type="entry name" value="Alpha-glycerophosphate oxidase, cap domain"/>
    <property type="match status" value="1"/>
</dbReference>
<dbReference type="EMBL" id="FPAA01000003">
    <property type="protein sequence ID" value="SFS50804.1"/>
    <property type="molecule type" value="Genomic_DNA"/>
</dbReference>
<keyword evidence="13" id="KW-1185">Reference proteome</keyword>
<evidence type="ECO:0000256" key="1">
    <source>
        <dbReference type="ARBA" id="ARBA00001974"/>
    </source>
</evidence>
<dbReference type="GO" id="GO:0009331">
    <property type="term" value="C:glycerol-3-phosphate dehydrogenase (FAD) complex"/>
    <property type="evidence" value="ECO:0007669"/>
    <property type="project" value="UniProtKB-UniRule"/>
</dbReference>
<comment type="cofactor">
    <cofactor evidence="1 9">
        <name>FAD</name>
        <dbReference type="ChEBI" id="CHEBI:57692"/>
    </cofactor>
</comment>
<dbReference type="UniPathway" id="UPA00618">
    <property type="reaction ID" value="UER00674"/>
</dbReference>
<protein>
    <recommendedName>
        <fullName evidence="9">Glycerol-3-phosphate dehydrogenase</fullName>
        <ecNumber evidence="9">1.1.5.3</ecNumber>
    </recommendedName>
</protein>
<dbReference type="Gene3D" id="3.30.9.10">
    <property type="entry name" value="D-Amino Acid Oxidase, subunit A, domain 2"/>
    <property type="match status" value="1"/>
</dbReference>
<evidence type="ECO:0000256" key="5">
    <source>
        <dbReference type="ARBA" id="ARBA00022798"/>
    </source>
</evidence>
<evidence type="ECO:0000259" key="10">
    <source>
        <dbReference type="Pfam" id="PF01266"/>
    </source>
</evidence>
<proteinExistence type="inferred from homology"/>
<dbReference type="InterPro" id="IPR036188">
    <property type="entry name" value="FAD/NAD-bd_sf"/>
</dbReference>
<keyword evidence="7 9" id="KW-0560">Oxidoreductase</keyword>
<dbReference type="InterPro" id="IPR006076">
    <property type="entry name" value="FAD-dep_OxRdtase"/>
</dbReference>
<dbReference type="GO" id="GO:0019563">
    <property type="term" value="P:glycerol catabolic process"/>
    <property type="evidence" value="ECO:0007669"/>
    <property type="project" value="UniProtKB-UniPathway"/>
</dbReference>
<accession>A0A1I6QED6</accession>
<dbReference type="OrthoDB" id="9766796at2"/>
<dbReference type="Pfam" id="PF01266">
    <property type="entry name" value="DAO"/>
    <property type="match status" value="1"/>
</dbReference>
<keyword evidence="5" id="KW-0319">Glycerol metabolism</keyword>